<dbReference type="HOGENOM" id="CLU_082760_5_2_11"/>
<evidence type="ECO:0000313" key="2">
    <source>
        <dbReference type="EMBL" id="EEG27441.1"/>
    </source>
</evidence>
<dbReference type="SUPFAM" id="SSF69118">
    <property type="entry name" value="AhpD-like"/>
    <property type="match status" value="1"/>
</dbReference>
<dbReference type="InterPro" id="IPR004675">
    <property type="entry name" value="AhpD_core"/>
</dbReference>
<dbReference type="NCBIfam" id="TIGR00778">
    <property type="entry name" value="ahpD_dom"/>
    <property type="match status" value="1"/>
</dbReference>
<sequence length="137" mass="14912">MSVSQPDPLLPVLRDDELSERAAAIFADIRATRNTDFVNNIWRVLANDPQLLEQTWAEVKGVLGADGELDVLTKQLIYIAVSVAQGCNYCIRSHTAAARNLGLTDAQFAELHAVIGVAAKTNRLVQGLQVPIDDAFL</sequence>
<evidence type="ECO:0000259" key="1">
    <source>
        <dbReference type="Pfam" id="PF02627"/>
    </source>
</evidence>
<feature type="domain" description="Carboxymuconolactone decarboxylase-like" evidence="1">
    <location>
        <begin position="53"/>
        <end position="130"/>
    </location>
</feature>
<keyword evidence="2" id="KW-0575">Peroxidase</keyword>
<comment type="caution">
    <text evidence="2">The sequence shown here is derived from an EMBL/GenBank/DDBJ whole genome shotgun (WGS) entry which is preliminary data.</text>
</comment>
<evidence type="ECO:0000313" key="3">
    <source>
        <dbReference type="Proteomes" id="UP000006247"/>
    </source>
</evidence>
<gene>
    <name evidence="2" type="ORF">CORMATOL_00966</name>
</gene>
<dbReference type="EMBL" id="ACEB01000016">
    <property type="protein sequence ID" value="EEG27441.1"/>
    <property type="molecule type" value="Genomic_DNA"/>
</dbReference>
<organism evidence="2 3">
    <name type="scientific">Corynebacterium matruchotii ATCC 33806</name>
    <dbReference type="NCBI Taxonomy" id="566549"/>
    <lineage>
        <taxon>Bacteria</taxon>
        <taxon>Bacillati</taxon>
        <taxon>Actinomycetota</taxon>
        <taxon>Actinomycetes</taxon>
        <taxon>Mycobacteriales</taxon>
        <taxon>Corynebacteriaceae</taxon>
        <taxon>Corynebacterium</taxon>
    </lineage>
</organism>
<accession>C0E1W2</accession>
<dbReference type="InterPro" id="IPR029032">
    <property type="entry name" value="AhpD-like"/>
</dbReference>
<reference evidence="2 3" key="1">
    <citation type="submission" date="2009-01" db="EMBL/GenBank/DDBJ databases">
        <authorList>
            <person name="Fulton L."/>
            <person name="Clifton S."/>
            <person name="Chinwalla A.T."/>
            <person name="Mitreva M."/>
            <person name="Sodergren E."/>
            <person name="Weinstock G."/>
            <person name="Clifton S."/>
            <person name="Dooling D.J."/>
            <person name="Fulton B."/>
            <person name="Minx P."/>
            <person name="Pepin K.H."/>
            <person name="Johnson M."/>
            <person name="Bhonagiri V."/>
            <person name="Nash W.E."/>
            <person name="Mardis E.R."/>
            <person name="Wilson R.K."/>
        </authorList>
    </citation>
    <scope>NUCLEOTIDE SEQUENCE [LARGE SCALE GENOMIC DNA]</scope>
    <source>
        <strain evidence="2 3">ATCC 33806</strain>
    </source>
</reference>
<name>C0E1W2_9CORY</name>
<proteinExistence type="predicted"/>
<dbReference type="Pfam" id="PF02627">
    <property type="entry name" value="CMD"/>
    <property type="match status" value="1"/>
</dbReference>
<dbReference type="AlphaFoldDB" id="C0E1W2"/>
<dbReference type="InterPro" id="IPR003779">
    <property type="entry name" value="CMD-like"/>
</dbReference>
<dbReference type="PANTHER" id="PTHR35446:SF2">
    <property type="entry name" value="CARBOXYMUCONOLACTONE DECARBOXYLASE-LIKE DOMAIN-CONTAINING PROTEIN"/>
    <property type="match status" value="1"/>
</dbReference>
<keyword evidence="2" id="KW-0560">Oxidoreductase</keyword>
<dbReference type="Proteomes" id="UP000006247">
    <property type="component" value="Unassembled WGS sequence"/>
</dbReference>
<dbReference type="RefSeq" id="WP_005520453.1">
    <property type="nucleotide sequence ID" value="NZ_EQ973328.1"/>
</dbReference>
<dbReference type="GO" id="GO:0051920">
    <property type="term" value="F:peroxiredoxin activity"/>
    <property type="evidence" value="ECO:0007669"/>
    <property type="project" value="InterPro"/>
</dbReference>
<dbReference type="PANTHER" id="PTHR35446">
    <property type="entry name" value="SI:CH211-175M2.5"/>
    <property type="match status" value="1"/>
</dbReference>
<dbReference type="Gene3D" id="1.20.1290.10">
    <property type="entry name" value="AhpD-like"/>
    <property type="match status" value="1"/>
</dbReference>
<protein>
    <submittedName>
        <fullName evidence="2">Alkylhydroperoxidase AhpD family core domain protein</fullName>
    </submittedName>
</protein>